<feature type="signal peptide" evidence="2">
    <location>
        <begin position="1"/>
        <end position="21"/>
    </location>
</feature>
<feature type="compositionally biased region" description="Acidic residues" evidence="1">
    <location>
        <begin position="644"/>
        <end position="653"/>
    </location>
</feature>
<dbReference type="PANTHER" id="PTHR36842">
    <property type="entry name" value="PROTEIN TOLB HOMOLOG"/>
    <property type="match status" value="1"/>
</dbReference>
<protein>
    <submittedName>
        <fullName evidence="3">Uncharacterized protein</fullName>
    </submittedName>
</protein>
<evidence type="ECO:0000313" key="3">
    <source>
        <dbReference type="EMBL" id="MBO8445027.1"/>
    </source>
</evidence>
<feature type="chain" id="PRO_5038977523" evidence="2">
    <location>
        <begin position="22"/>
        <end position="1066"/>
    </location>
</feature>
<comment type="caution">
    <text evidence="3">The sequence shown here is derived from an EMBL/GenBank/DDBJ whole genome shotgun (WGS) entry which is preliminary data.</text>
</comment>
<gene>
    <name evidence="3" type="ORF">IAC23_04945</name>
</gene>
<evidence type="ECO:0000313" key="4">
    <source>
        <dbReference type="Proteomes" id="UP000823619"/>
    </source>
</evidence>
<accession>A0A9D9ED21</accession>
<evidence type="ECO:0000256" key="1">
    <source>
        <dbReference type="SAM" id="MobiDB-lite"/>
    </source>
</evidence>
<feature type="compositionally biased region" description="Basic and acidic residues" evidence="1">
    <location>
        <begin position="628"/>
        <end position="643"/>
    </location>
</feature>
<keyword evidence="2" id="KW-0732">Signal</keyword>
<dbReference type="Gene3D" id="2.120.10.30">
    <property type="entry name" value="TolB, C-terminal domain"/>
    <property type="match status" value="1"/>
</dbReference>
<organism evidence="3 4">
    <name type="scientific">Candidatus Cryptobacteroides merdavium</name>
    <dbReference type="NCBI Taxonomy" id="2840769"/>
    <lineage>
        <taxon>Bacteria</taxon>
        <taxon>Pseudomonadati</taxon>
        <taxon>Bacteroidota</taxon>
        <taxon>Bacteroidia</taxon>
        <taxon>Bacteroidales</taxon>
        <taxon>Candidatus Cryptobacteroides</taxon>
    </lineage>
</organism>
<name>A0A9D9ED21_9BACT</name>
<dbReference type="AlphaFoldDB" id="A0A9D9ED21"/>
<dbReference type="PANTHER" id="PTHR36842:SF1">
    <property type="entry name" value="PROTEIN TOLB"/>
    <property type="match status" value="1"/>
</dbReference>
<reference evidence="3" key="2">
    <citation type="journal article" date="2021" name="PeerJ">
        <title>Extensive microbial diversity within the chicken gut microbiome revealed by metagenomics and culture.</title>
        <authorList>
            <person name="Gilroy R."/>
            <person name="Ravi A."/>
            <person name="Getino M."/>
            <person name="Pursley I."/>
            <person name="Horton D.L."/>
            <person name="Alikhan N.F."/>
            <person name="Baker D."/>
            <person name="Gharbi K."/>
            <person name="Hall N."/>
            <person name="Watson M."/>
            <person name="Adriaenssens E.M."/>
            <person name="Foster-Nyarko E."/>
            <person name="Jarju S."/>
            <person name="Secka A."/>
            <person name="Antonio M."/>
            <person name="Oren A."/>
            <person name="Chaudhuri R.R."/>
            <person name="La Ragione R."/>
            <person name="Hildebrand F."/>
            <person name="Pallen M.J."/>
        </authorList>
    </citation>
    <scope>NUCLEOTIDE SEQUENCE</scope>
    <source>
        <strain evidence="3">D5-748</strain>
    </source>
</reference>
<proteinExistence type="predicted"/>
<dbReference type="Proteomes" id="UP000823619">
    <property type="component" value="Unassembled WGS sequence"/>
</dbReference>
<reference evidence="3" key="1">
    <citation type="submission" date="2020-10" db="EMBL/GenBank/DDBJ databases">
        <authorList>
            <person name="Gilroy R."/>
        </authorList>
    </citation>
    <scope>NUCLEOTIDE SEQUENCE</scope>
    <source>
        <strain evidence="3">D5-748</strain>
    </source>
</reference>
<dbReference type="SUPFAM" id="SSF69304">
    <property type="entry name" value="Tricorn protease N-terminal domain"/>
    <property type="match status" value="1"/>
</dbReference>
<evidence type="ECO:0000256" key="2">
    <source>
        <dbReference type="SAM" id="SignalP"/>
    </source>
</evidence>
<sequence>MKYFRMLIIIVILCFPALAKAQFYTVGDDPGRLKWYSIETPGYKIIYPSGLDSLAKVYGGLLEKYRIPVSRSAGYAPGEMTRIKMPVILHAYNAQSNGSVAWAPKRMDLFTSPEGYEAEAMPWADMLAIHESRHVAQMQFGMSNAFKPFKWIFGEMFAGAMAGVYPGQWMLEGDAVVAETALTTAGRGRSGDFLNYYMAAFDSGDFRNWNRWRYGSYRYYTPDHYALGYMALSGIRYRTGKADITGTYLQYFAKRPYDVISYRTVSRKLTGKGFRKTFDDTMRMYHDIWSEEKEQRAPFIPSVLISDTARIYTEYSDIVTYGDKIYALKSSLDKSKALVMTDNTGKEKVLTSFGNISGPLWHAPGSSRIWWSENIYDERWTQKINSVIMYYDLEKDRKRTFKKDGKRFCPTTSPSGKYLVTVEYPVKGGSGIEILEISNGRRAAYINAPDSLQITEALWLGDRIFMTGISEKGYGLYSTGIPEMNLTGKATGSDNEHTAAAEQADRLDKDNGTAAWNTLLAPQPVKIRRLQARGNELLFTSDKNGVNELYSFSTESGKLRQLTSTAYGATDFCFSEDGKTLYYAASTADGKLLKCTRSSDLLDRETGFSDIHRYRVADEMSRQEKELAETFGRKAREQERDEKDDMADSEPGNDGETAFSKPERYRKAAHLFNIHSWAPVYFNVDNIMEMSYDNYYDLASLGAAAVFQNHLGTMTGQIGYSAHKDPYETDAWRHSGHAKFTYTGLYPVIEASVDFNDRASRDYSFNRYNLNGAPYMMSMTGAGTEKPYVQGNLTVYIPFNLSSGGWSRGIVPQVSYTLTNDRYDTGIIDYDLIPDEENANVVRPVPTSREDGKTILRQRLSGSLRMYTMRNTATSEIYPDWGIGMETGVSFNPGLAGWFSPVGYLYLYGYLPGITPNQGLRLSGVWQRQLKGDSIFDTGTVNTLPRGLSNLGDLSNTILSYRQSAKVTADYAIPIYLGDFSIGPVFYGKRALLTPHFDWTFFKGGGLYSVGASLQIEFGCFFWIGAPVSIGVTWSYNGGPSWNSFVDRGIPMNRNYIGPVFSLSLP</sequence>
<dbReference type="EMBL" id="JADIMO010000058">
    <property type="protein sequence ID" value="MBO8445027.1"/>
    <property type="molecule type" value="Genomic_DNA"/>
</dbReference>
<dbReference type="InterPro" id="IPR011042">
    <property type="entry name" value="6-blade_b-propeller_TolB-like"/>
</dbReference>
<feature type="region of interest" description="Disordered" evidence="1">
    <location>
        <begin position="628"/>
        <end position="660"/>
    </location>
</feature>